<accession>A0ABR7YB29</accession>
<evidence type="ECO:0000256" key="1">
    <source>
        <dbReference type="SAM" id="Coils"/>
    </source>
</evidence>
<protein>
    <submittedName>
        <fullName evidence="3">Uncharacterized protein</fullName>
    </submittedName>
</protein>
<keyword evidence="2" id="KW-0472">Membrane</keyword>
<reference evidence="3 4" key="1">
    <citation type="submission" date="2020-08" db="EMBL/GenBank/DDBJ databases">
        <title>Sphingobacterium sp. DN04309 isolated from aquaculture water.</title>
        <authorList>
            <person name="Zhang M."/>
        </authorList>
    </citation>
    <scope>NUCLEOTIDE SEQUENCE [LARGE SCALE GENOMIC DNA]</scope>
    <source>
        <strain evidence="3 4">DN04309</strain>
    </source>
</reference>
<organism evidence="3 4">
    <name type="scientific">Sphingobacterium litopenaei</name>
    <dbReference type="NCBI Taxonomy" id="2763500"/>
    <lineage>
        <taxon>Bacteria</taxon>
        <taxon>Pseudomonadati</taxon>
        <taxon>Bacteroidota</taxon>
        <taxon>Sphingobacteriia</taxon>
        <taxon>Sphingobacteriales</taxon>
        <taxon>Sphingobacteriaceae</taxon>
        <taxon>Sphingobacterium</taxon>
    </lineage>
</organism>
<dbReference type="RefSeq" id="WP_190301381.1">
    <property type="nucleotide sequence ID" value="NZ_JACOIJ010000003.1"/>
</dbReference>
<evidence type="ECO:0000313" key="4">
    <source>
        <dbReference type="Proteomes" id="UP000651271"/>
    </source>
</evidence>
<evidence type="ECO:0000313" key="3">
    <source>
        <dbReference type="EMBL" id="MBD1428513.1"/>
    </source>
</evidence>
<keyword evidence="4" id="KW-1185">Reference proteome</keyword>
<keyword evidence="2" id="KW-1133">Transmembrane helix</keyword>
<feature type="coiled-coil region" evidence="1">
    <location>
        <begin position="2"/>
        <end position="29"/>
    </location>
</feature>
<gene>
    <name evidence="3" type="ORF">H8B04_02835</name>
</gene>
<keyword evidence="1" id="KW-0175">Coiled coil</keyword>
<keyword evidence="2" id="KW-0812">Transmembrane</keyword>
<name>A0ABR7YB29_9SPHI</name>
<proteinExistence type="predicted"/>
<sequence length="206" mass="24290">MEEKLLELLKSILQRLEQLEDKLHKQVCADEADKNKVIEELNQVLELHKQQSIKIFNTKQSIEQKSLDNQVNVCKVIDAALKKIQDDFNSTVQGENLKILNDNFQLVSAQFKDDYKKVEADLITIERRMKKVRNPYSIFLFSIALIVLSFGLVGFLSIQLSDSAKKLKQLETYNLRQYELGEINKYFKENPDKYKLYKKWEDREKQ</sequence>
<feature type="transmembrane region" description="Helical" evidence="2">
    <location>
        <begin position="136"/>
        <end position="158"/>
    </location>
</feature>
<dbReference type="Proteomes" id="UP000651271">
    <property type="component" value="Unassembled WGS sequence"/>
</dbReference>
<dbReference type="EMBL" id="JACOIJ010000003">
    <property type="protein sequence ID" value="MBD1428513.1"/>
    <property type="molecule type" value="Genomic_DNA"/>
</dbReference>
<evidence type="ECO:0000256" key="2">
    <source>
        <dbReference type="SAM" id="Phobius"/>
    </source>
</evidence>
<comment type="caution">
    <text evidence="3">The sequence shown here is derived from an EMBL/GenBank/DDBJ whole genome shotgun (WGS) entry which is preliminary data.</text>
</comment>